<proteinExistence type="predicted"/>
<organism evidence="1">
    <name type="scientific">Anguilla anguilla</name>
    <name type="common">European freshwater eel</name>
    <name type="synonym">Muraena anguilla</name>
    <dbReference type="NCBI Taxonomy" id="7936"/>
    <lineage>
        <taxon>Eukaryota</taxon>
        <taxon>Metazoa</taxon>
        <taxon>Chordata</taxon>
        <taxon>Craniata</taxon>
        <taxon>Vertebrata</taxon>
        <taxon>Euteleostomi</taxon>
        <taxon>Actinopterygii</taxon>
        <taxon>Neopterygii</taxon>
        <taxon>Teleostei</taxon>
        <taxon>Anguilliformes</taxon>
        <taxon>Anguillidae</taxon>
        <taxon>Anguilla</taxon>
    </lineage>
</organism>
<reference evidence="1" key="1">
    <citation type="submission" date="2014-11" db="EMBL/GenBank/DDBJ databases">
        <authorList>
            <person name="Amaro Gonzalez C."/>
        </authorList>
    </citation>
    <scope>NUCLEOTIDE SEQUENCE</scope>
</reference>
<evidence type="ECO:0000313" key="1">
    <source>
        <dbReference type="EMBL" id="JAH37888.1"/>
    </source>
</evidence>
<dbReference type="EMBL" id="GBXM01070689">
    <property type="protein sequence ID" value="JAH37888.1"/>
    <property type="molecule type" value="Transcribed_RNA"/>
</dbReference>
<protein>
    <submittedName>
        <fullName evidence="1">Uncharacterized protein</fullName>
    </submittedName>
</protein>
<accession>A0A0E9SBK5</accession>
<reference evidence="1" key="2">
    <citation type="journal article" date="2015" name="Fish Shellfish Immunol.">
        <title>Early steps in the European eel (Anguilla anguilla)-Vibrio vulnificus interaction in the gills: Role of the RtxA13 toxin.</title>
        <authorList>
            <person name="Callol A."/>
            <person name="Pajuelo D."/>
            <person name="Ebbesson L."/>
            <person name="Teles M."/>
            <person name="MacKenzie S."/>
            <person name="Amaro C."/>
        </authorList>
    </citation>
    <scope>NUCLEOTIDE SEQUENCE</scope>
</reference>
<sequence length="43" mass="4830">MRCDLGNACFGFDLVSGWLNTKPFALSGLFYRKIPSAMKEMNV</sequence>
<name>A0A0E9SBK5_ANGAN</name>
<dbReference type="AlphaFoldDB" id="A0A0E9SBK5"/>